<feature type="disulfide bond" evidence="13">
    <location>
        <begin position="26"/>
        <end position="61"/>
    </location>
</feature>
<feature type="binding site" evidence="12">
    <location>
        <position position="261"/>
    </location>
    <ligand>
        <name>Fe(3+)</name>
        <dbReference type="ChEBI" id="CHEBI:29034"/>
        <label>1</label>
    </ligand>
</feature>
<dbReference type="Pfam" id="PF00405">
    <property type="entry name" value="Transferrin"/>
    <property type="match status" value="2"/>
</dbReference>
<dbReference type="GO" id="GO:0006826">
    <property type="term" value="P:iron ion transport"/>
    <property type="evidence" value="ECO:0007669"/>
    <property type="project" value="UniProtKB-KW"/>
</dbReference>
<evidence type="ECO:0000256" key="4">
    <source>
        <dbReference type="ARBA" id="ARBA00022525"/>
    </source>
</evidence>
<reference evidence="16 17" key="1">
    <citation type="journal article" date="2018" name="Nat. Ecol. Evol.">
        <title>Shark genomes provide insights into elasmobranch evolution and the origin of vertebrates.</title>
        <authorList>
            <person name="Hara Y"/>
            <person name="Yamaguchi K"/>
            <person name="Onimaru K"/>
            <person name="Kadota M"/>
            <person name="Koyanagi M"/>
            <person name="Keeley SD"/>
            <person name="Tatsumi K"/>
            <person name="Tanaka K"/>
            <person name="Motone F"/>
            <person name="Kageyama Y"/>
            <person name="Nozu R"/>
            <person name="Adachi N"/>
            <person name="Nishimura O"/>
            <person name="Nakagawa R"/>
            <person name="Tanegashima C"/>
            <person name="Kiyatake I"/>
            <person name="Matsumoto R"/>
            <person name="Murakumo K"/>
            <person name="Nishida K"/>
            <person name="Terakita A"/>
            <person name="Kuratani S"/>
            <person name="Sato K"/>
            <person name="Hyodo S Kuraku.S."/>
        </authorList>
    </citation>
    <scope>NUCLEOTIDE SEQUENCE [LARGE SCALE GENOMIC DNA]</scope>
</reference>
<keyword evidence="8 10" id="KW-0406">Ion transport</keyword>
<feature type="binding site" evidence="12">
    <location>
        <position position="401"/>
    </location>
    <ligand>
        <name>Fe(3+)</name>
        <dbReference type="ChEBI" id="CHEBI:29034"/>
        <label>1</label>
    </ligand>
</feature>
<evidence type="ECO:0000256" key="8">
    <source>
        <dbReference type="ARBA" id="ARBA00023065"/>
    </source>
</evidence>
<accession>A0A401RZK4</accession>
<feature type="disulfide bond" evidence="13">
    <location>
        <begin position="516"/>
        <end position="534"/>
    </location>
</feature>
<feature type="binding site" evidence="11">
    <location>
        <position position="467"/>
    </location>
    <ligand>
        <name>hydrogencarbonate</name>
        <dbReference type="ChEBI" id="CHEBI:17544"/>
        <label>1</label>
    </ligand>
</feature>
<feature type="binding site" evidence="11">
    <location>
        <position position="137"/>
    </location>
    <ligand>
        <name>hydrogencarbonate</name>
        <dbReference type="ChEBI" id="CHEBI:17544"/>
        <label>1</label>
    </ligand>
</feature>
<evidence type="ECO:0000256" key="3">
    <source>
        <dbReference type="ARBA" id="ARBA00022496"/>
    </source>
</evidence>
<dbReference type="InterPro" id="IPR018195">
    <property type="entry name" value="Transferrin_Fe_BS"/>
</dbReference>
<dbReference type="PROSITE" id="PS00207">
    <property type="entry name" value="TRANSFERRIN_LIKE_3"/>
    <property type="match status" value="2"/>
</dbReference>
<dbReference type="GO" id="GO:0019731">
    <property type="term" value="P:antibacterial humoral response"/>
    <property type="evidence" value="ECO:0007669"/>
    <property type="project" value="TreeGrafter"/>
</dbReference>
<comment type="subcellular location">
    <subcellularLocation>
        <location evidence="1">Secreted</location>
    </subcellularLocation>
</comment>
<dbReference type="GO" id="GO:0005615">
    <property type="term" value="C:extracellular space"/>
    <property type="evidence" value="ECO:0007669"/>
    <property type="project" value="InterPro"/>
</dbReference>
<proteinExistence type="inferred from homology"/>
<feature type="disulfide bond" evidence="13">
    <location>
        <begin position="128"/>
        <end position="211"/>
    </location>
</feature>
<keyword evidence="6" id="KW-0677">Repeat</keyword>
<name>A0A401RZK4_CHIPU</name>
<dbReference type="SUPFAM" id="SSF53850">
    <property type="entry name" value="Periplasmic binding protein-like II"/>
    <property type="match status" value="2"/>
</dbReference>
<feature type="disulfide bond" evidence="13">
    <location>
        <begin position="183"/>
        <end position="194"/>
    </location>
</feature>
<dbReference type="InterPro" id="IPR001156">
    <property type="entry name" value="Transferrin-like_dom"/>
</dbReference>
<evidence type="ECO:0000256" key="6">
    <source>
        <dbReference type="ARBA" id="ARBA00022737"/>
    </source>
</evidence>
<feature type="binding site" evidence="12">
    <location>
        <position position="76"/>
    </location>
    <ligand>
        <name>Fe(3+)</name>
        <dbReference type="ChEBI" id="CHEBI:29034"/>
        <label>1</label>
    </ligand>
</feature>
<dbReference type="PANTHER" id="PTHR11485">
    <property type="entry name" value="TRANSFERRIN"/>
    <property type="match status" value="1"/>
</dbReference>
<gene>
    <name evidence="16" type="ORF">chiPu_0001980</name>
</gene>
<feature type="disulfide bond" evidence="13">
    <location>
        <begin position="369"/>
        <end position="377"/>
    </location>
</feature>
<dbReference type="PROSITE" id="PS51408">
    <property type="entry name" value="TRANSFERRIN_LIKE_4"/>
    <property type="match status" value="2"/>
</dbReference>
<feature type="disulfide bond" evidence="13">
    <location>
        <begin position="171"/>
        <end position="186"/>
    </location>
</feature>
<comment type="similarity">
    <text evidence="10">Belongs to the transferrin family.</text>
</comment>
<evidence type="ECO:0000313" key="17">
    <source>
        <dbReference type="Proteomes" id="UP000287033"/>
    </source>
</evidence>
<feature type="binding site" evidence="12">
    <location>
        <position position="105"/>
    </location>
    <ligand>
        <name>Fe(3+)</name>
        <dbReference type="ChEBI" id="CHEBI:29034"/>
        <label>1</label>
    </ligand>
</feature>
<dbReference type="OrthoDB" id="41266at2759"/>
<evidence type="ECO:0000256" key="2">
    <source>
        <dbReference type="ARBA" id="ARBA00022448"/>
    </source>
</evidence>
<feature type="disulfide bond" evidence="13">
    <location>
        <begin position="591"/>
        <end position="605"/>
    </location>
</feature>
<dbReference type="GO" id="GO:0005769">
    <property type="term" value="C:early endosome"/>
    <property type="evidence" value="ECO:0007669"/>
    <property type="project" value="TreeGrafter"/>
</dbReference>
<dbReference type="PIRSF" id="PIRSF002549">
    <property type="entry name" value="Transferrin"/>
    <property type="match status" value="1"/>
</dbReference>
<evidence type="ECO:0000313" key="16">
    <source>
        <dbReference type="EMBL" id="GCC23583.1"/>
    </source>
</evidence>
<feature type="binding site" evidence="11">
    <location>
        <position position="130"/>
    </location>
    <ligand>
        <name>hydrogencarbonate</name>
        <dbReference type="ChEBI" id="CHEBI:17544"/>
        <label>1</label>
    </ligand>
</feature>
<feature type="disulfide bond" evidence="13">
    <location>
        <begin position="239"/>
        <end position="253"/>
    </location>
</feature>
<dbReference type="Proteomes" id="UP000287033">
    <property type="component" value="Unassembled WGS sequence"/>
</dbReference>
<evidence type="ECO:0000259" key="15">
    <source>
        <dbReference type="PROSITE" id="PS51408"/>
    </source>
</evidence>
<dbReference type="GO" id="GO:0046872">
    <property type="term" value="F:metal ion binding"/>
    <property type="evidence" value="ECO:0007669"/>
    <property type="project" value="UniProtKB-KW"/>
</dbReference>
<dbReference type="InterPro" id="IPR016357">
    <property type="entry name" value="Transferrin"/>
</dbReference>
<feature type="binding site" evidence="11">
    <location>
        <position position="134"/>
    </location>
    <ligand>
        <name>hydrogencarbonate</name>
        <dbReference type="ChEBI" id="CHEBI:17544"/>
        <label>1</label>
    </ligand>
</feature>
<evidence type="ECO:0000256" key="10">
    <source>
        <dbReference type="PIRNR" id="PIRNR002549"/>
    </source>
</evidence>
<protein>
    <recommendedName>
        <fullName evidence="15">Transferrin-like domain-containing protein</fullName>
    </recommendedName>
</protein>
<evidence type="ECO:0000256" key="7">
    <source>
        <dbReference type="ARBA" id="ARBA00023004"/>
    </source>
</evidence>
<keyword evidence="14" id="KW-0732">Signal</keyword>
<keyword evidence="17" id="KW-1185">Reference proteome</keyword>
<keyword evidence="7 10" id="KW-0408">Iron</keyword>
<feature type="domain" description="Transferrin-like" evidence="15">
    <location>
        <begin position="23"/>
        <end position="345"/>
    </location>
</feature>
<feature type="binding site" evidence="12">
    <location>
        <position position="545"/>
    </location>
    <ligand>
        <name>Fe(3+)</name>
        <dbReference type="ChEBI" id="CHEBI:29034"/>
        <label>2</label>
    </ligand>
</feature>
<feature type="binding site" evidence="11">
    <location>
        <position position="136"/>
    </location>
    <ligand>
        <name>hydrogencarbonate</name>
        <dbReference type="ChEBI" id="CHEBI:17544"/>
        <label>1</label>
    </ligand>
</feature>
<feature type="binding site" evidence="11">
    <location>
        <position position="473"/>
    </location>
    <ligand>
        <name>hydrogencarbonate</name>
        <dbReference type="ChEBI" id="CHEBI:17544"/>
        <label>1</label>
    </ligand>
</feature>
<feature type="disulfide bond" evidence="13">
    <location>
        <begin position="36"/>
        <end position="52"/>
    </location>
</feature>
<dbReference type="AlphaFoldDB" id="A0A401RZK4"/>
<feature type="signal peptide" evidence="14">
    <location>
        <begin position="1"/>
        <end position="18"/>
    </location>
</feature>
<dbReference type="FunFam" id="3.40.190.10:FF:000095">
    <property type="entry name" value="Lactotransferrin"/>
    <property type="match status" value="2"/>
</dbReference>
<dbReference type="PROSITE" id="PS00206">
    <property type="entry name" value="TRANSFERRIN_LIKE_2"/>
    <property type="match status" value="2"/>
</dbReference>
<evidence type="ECO:0000256" key="14">
    <source>
        <dbReference type="SAM" id="SignalP"/>
    </source>
</evidence>
<feature type="disulfide bond" evidence="13">
    <location>
        <begin position="465"/>
        <end position="551"/>
    </location>
</feature>
<keyword evidence="3 10" id="KW-0410">Iron transport</keyword>
<feature type="binding site" evidence="12">
    <location>
        <position position="205"/>
    </location>
    <ligand>
        <name>Fe(3+)</name>
        <dbReference type="ChEBI" id="CHEBI:29034"/>
        <label>1</label>
    </ligand>
</feature>
<feature type="binding site" evidence="12">
    <location>
        <position position="613"/>
    </location>
    <ligand>
        <name>Fe(3+)</name>
        <dbReference type="ChEBI" id="CHEBI:29034"/>
        <label>1</label>
    </ligand>
</feature>
<keyword evidence="4" id="KW-0964">Secreted</keyword>
<dbReference type="STRING" id="137246.A0A401RZK4"/>
<comment type="caution">
    <text evidence="16">The sequence shown here is derived from an EMBL/GenBank/DDBJ whole genome shotgun (WGS) entry which is preliminary data.</text>
</comment>
<dbReference type="SMART" id="SM00094">
    <property type="entry name" value="TR_FER"/>
    <property type="match status" value="2"/>
</dbReference>
<feature type="chain" id="PRO_5019198462" description="Transferrin-like domain-containing protein" evidence="14">
    <location>
        <begin position="19"/>
        <end position="708"/>
    </location>
</feature>
<keyword evidence="2 10" id="KW-0813">Transport</keyword>
<keyword evidence="5 10" id="KW-0479">Metal-binding</keyword>
<evidence type="ECO:0000256" key="9">
    <source>
        <dbReference type="ARBA" id="ARBA00023157"/>
    </source>
</evidence>
<feature type="binding site" evidence="11">
    <location>
        <position position="474"/>
    </location>
    <ligand>
        <name>hydrogencarbonate</name>
        <dbReference type="ChEBI" id="CHEBI:17544"/>
        <label>1</label>
    </ligand>
</feature>
<sequence>MILRYAFILLGIISLSFASTSNITWCTISKAELSKCNDLGKAMMHEPFSFQCIKKDSDEACLTAIKNREADAITVDGGDIYKGGLVPEPRLKPIAAENTTEGSCYYAVAVVKQSSDFGFHGLRGKRSCHTGIGKSAGWVIPIGTILRYNLTSWNRMSPIEEVVQKFFSSSCVPGASPDFPKLCALCNGTGENHCKRSHVEPYYDYSGAFQCLKDDAGDVAFVKHSTVPAAERQNYKLLCLDGSRKPVEDYKECHWAKVPGHAVMVRSGSADDEKTREIRRFLTRTQELFASSSKNPFKLFDSTKYGQKNLMFKDSTQNLIQLPDGMDSFLYLGSEYANAIRTLQNESESHSNPSEIRWCTIGDLEQQKCNAWEAVKCVMGLSAEDCIKKIMLGDADAASLDGGEVYTAGKCGLVPVMAEYYNKTNLEPCKSSGTNDQIKIPSYYAVAVVKDTSLNWEKLRGKKSCHTAVGRTAGWNIPMGYLISEGKINACDIFNSTYFNQSCAPGANAALHPNLCSLCIGNENQNSTAPTDKCVANSNERYYSYSGAFRCLVEVGDVAFVKHTTVSENTDGNGKLNWNQNLKSSDYHLLCKDGTTAPIDQFMNCHLADAPSHAVMTRSDKRAKVLQLLKTEQLKHGRGGSEEKNFSMFDSTKFSGKDLLFKDSTQCLIEVPDSDYKTYLGDSYISIMEGLQSCEPLELLEACSFKTC</sequence>
<feature type="domain" description="Transferrin-like" evidence="15">
    <location>
        <begin position="356"/>
        <end position="693"/>
    </location>
</feature>
<feature type="disulfide bond" evidence="13">
    <location>
        <begin position="491"/>
        <end position="694"/>
    </location>
</feature>
<keyword evidence="9 13" id="KW-1015">Disulfide bond</keyword>
<dbReference type="PRINTS" id="PR00422">
    <property type="entry name" value="TRANSFERRIN"/>
</dbReference>
<feature type="disulfide bond" evidence="13">
    <location>
        <begin position="411"/>
        <end position="703"/>
    </location>
</feature>
<organism evidence="16 17">
    <name type="scientific">Chiloscyllium punctatum</name>
    <name type="common">Brownbanded bambooshark</name>
    <name type="synonym">Hemiscyllium punctatum</name>
    <dbReference type="NCBI Taxonomy" id="137246"/>
    <lineage>
        <taxon>Eukaryota</taxon>
        <taxon>Metazoa</taxon>
        <taxon>Chordata</taxon>
        <taxon>Craniata</taxon>
        <taxon>Vertebrata</taxon>
        <taxon>Chondrichthyes</taxon>
        <taxon>Elasmobranchii</taxon>
        <taxon>Galeomorphii</taxon>
        <taxon>Galeoidea</taxon>
        <taxon>Orectolobiformes</taxon>
        <taxon>Hemiscylliidae</taxon>
        <taxon>Chiloscyllium</taxon>
    </lineage>
</organism>
<dbReference type="GO" id="GO:0005886">
    <property type="term" value="C:plasma membrane"/>
    <property type="evidence" value="ECO:0007669"/>
    <property type="project" value="TreeGrafter"/>
</dbReference>
<evidence type="ECO:0000256" key="13">
    <source>
        <dbReference type="PIRSR" id="PIRSR002549-4"/>
    </source>
</evidence>
<dbReference type="OMA" id="EAQPRTH"/>
<dbReference type="GO" id="GO:0055037">
    <property type="term" value="C:recycling endosome"/>
    <property type="evidence" value="ECO:0007669"/>
    <property type="project" value="TreeGrafter"/>
</dbReference>
<feature type="binding site" evidence="12">
    <location>
        <position position="443"/>
    </location>
    <ligand>
        <name>Fe(3+)</name>
        <dbReference type="ChEBI" id="CHEBI:29034"/>
        <label>1</label>
    </ligand>
</feature>
<evidence type="ECO:0000256" key="12">
    <source>
        <dbReference type="PIRSR" id="PIRSR002549-3"/>
    </source>
</evidence>
<dbReference type="Gene3D" id="3.40.190.10">
    <property type="entry name" value="Periplasmic binding protein-like II"/>
    <property type="match status" value="4"/>
</dbReference>
<evidence type="ECO:0000256" key="1">
    <source>
        <dbReference type="ARBA" id="ARBA00004613"/>
    </source>
</evidence>
<dbReference type="PANTHER" id="PTHR11485:SF31">
    <property type="entry name" value="SEROTRANSFERRIN"/>
    <property type="match status" value="1"/>
</dbReference>
<dbReference type="EMBL" id="BEZZ01000034">
    <property type="protein sequence ID" value="GCC23583.1"/>
    <property type="molecule type" value="Genomic_DNA"/>
</dbReference>
<evidence type="ECO:0000256" key="5">
    <source>
        <dbReference type="ARBA" id="ARBA00022723"/>
    </source>
</evidence>
<feature type="disulfide bond" evidence="13">
    <location>
        <begin position="359"/>
        <end position="386"/>
    </location>
</feature>
<feature type="binding site" evidence="11">
    <location>
        <position position="471"/>
    </location>
    <ligand>
        <name>hydrogencarbonate</name>
        <dbReference type="ChEBI" id="CHEBI:17544"/>
        <label>1</label>
    </ligand>
</feature>
<evidence type="ECO:0000256" key="11">
    <source>
        <dbReference type="PIRSR" id="PIRSR002549-2"/>
    </source>
</evidence>
<feature type="disulfide bond" evidence="13">
    <location>
        <begin position="503"/>
        <end position="519"/>
    </location>
</feature>